<dbReference type="GO" id="GO:0016020">
    <property type="term" value="C:membrane"/>
    <property type="evidence" value="ECO:0007669"/>
    <property type="project" value="UniProtKB-SubCell"/>
</dbReference>
<dbReference type="InterPro" id="IPR000716">
    <property type="entry name" value="Thyroglobulin_1"/>
</dbReference>
<keyword evidence="11" id="KW-0325">Glycoprotein</keyword>
<dbReference type="Gene3D" id="3.30.60.30">
    <property type="match status" value="1"/>
</dbReference>
<evidence type="ECO:0000256" key="4">
    <source>
        <dbReference type="ARBA" id="ARBA00022525"/>
    </source>
</evidence>
<evidence type="ECO:0000256" key="6">
    <source>
        <dbReference type="ARBA" id="ARBA00022679"/>
    </source>
</evidence>
<evidence type="ECO:0000256" key="9">
    <source>
        <dbReference type="ARBA" id="ARBA00023136"/>
    </source>
</evidence>
<dbReference type="STRING" id="131310.A0A0N4Z489"/>
<dbReference type="PROSITE" id="PS00018">
    <property type="entry name" value="EF_HAND_1"/>
    <property type="match status" value="2"/>
</dbReference>
<feature type="domain" description="Thyroglobulin type-1" evidence="13">
    <location>
        <begin position="752"/>
        <end position="825"/>
    </location>
</feature>
<dbReference type="InterPro" id="IPR029044">
    <property type="entry name" value="Nucleotide-diphossugar_trans"/>
</dbReference>
<comment type="similarity">
    <text evidence="3">Belongs to the glycosyltransferase 92 family.</text>
</comment>
<evidence type="ECO:0000256" key="2">
    <source>
        <dbReference type="ARBA" id="ARBA00004613"/>
    </source>
</evidence>
<dbReference type="InterPro" id="IPR002350">
    <property type="entry name" value="Kazal_dom"/>
</dbReference>
<evidence type="ECO:0000259" key="14">
    <source>
        <dbReference type="PROSITE" id="PS51465"/>
    </source>
</evidence>
<dbReference type="WBParaSite" id="PTRK_0000180900.1">
    <property type="protein sequence ID" value="PTRK_0000180900.1"/>
    <property type="gene ID" value="PTRK_0000180900"/>
</dbReference>
<comment type="subcellular location">
    <subcellularLocation>
        <location evidence="1">Membrane</location>
        <topology evidence="1">Single-pass membrane protein</topology>
    </subcellularLocation>
    <subcellularLocation>
        <location evidence="2">Secreted</location>
    </subcellularLocation>
</comment>
<dbReference type="CDD" id="cd00191">
    <property type="entry name" value="TY"/>
    <property type="match status" value="2"/>
</dbReference>
<evidence type="ECO:0000256" key="8">
    <source>
        <dbReference type="ARBA" id="ARBA00022837"/>
    </source>
</evidence>
<feature type="domain" description="Kazal-like" evidence="14">
    <location>
        <begin position="693"/>
        <end position="751"/>
    </location>
</feature>
<dbReference type="GO" id="GO:0016757">
    <property type="term" value="F:glycosyltransferase activity"/>
    <property type="evidence" value="ECO:0007669"/>
    <property type="project" value="UniProtKB-KW"/>
</dbReference>
<dbReference type="GO" id="GO:0005509">
    <property type="term" value="F:calcium ion binding"/>
    <property type="evidence" value="ECO:0007669"/>
    <property type="project" value="InterPro"/>
</dbReference>
<evidence type="ECO:0000256" key="12">
    <source>
        <dbReference type="PROSITE-ProRule" id="PRU00500"/>
    </source>
</evidence>
<dbReference type="SMART" id="SM00280">
    <property type="entry name" value="KAZAL"/>
    <property type="match status" value="1"/>
</dbReference>
<keyword evidence="10 12" id="KW-1015">Disulfide bond</keyword>
<accession>A0A0N4Z489</accession>
<dbReference type="PANTHER" id="PTHR31562">
    <property type="entry name" value="PROTEIN CBG18972"/>
    <property type="match status" value="1"/>
</dbReference>
<evidence type="ECO:0000313" key="15">
    <source>
        <dbReference type="Proteomes" id="UP000038045"/>
    </source>
</evidence>
<dbReference type="SUPFAM" id="SSF47473">
    <property type="entry name" value="EF-hand"/>
    <property type="match status" value="1"/>
</dbReference>
<keyword evidence="9" id="KW-0472">Membrane</keyword>
<reference evidence="16" key="1">
    <citation type="submission" date="2017-02" db="UniProtKB">
        <authorList>
            <consortium name="WormBaseParasite"/>
        </authorList>
    </citation>
    <scope>IDENTIFICATION</scope>
</reference>
<dbReference type="InterPro" id="IPR036857">
    <property type="entry name" value="Thyroglobulin_1_sf"/>
</dbReference>
<dbReference type="InterPro" id="IPR036058">
    <property type="entry name" value="Kazal_dom_sf"/>
</dbReference>
<dbReference type="CDD" id="cd00104">
    <property type="entry name" value="KAZAL_FS"/>
    <property type="match status" value="1"/>
</dbReference>
<evidence type="ECO:0000256" key="5">
    <source>
        <dbReference type="ARBA" id="ARBA00022676"/>
    </source>
</evidence>
<keyword evidence="8" id="KW-0106">Calcium</keyword>
<dbReference type="Pfam" id="PF01697">
    <property type="entry name" value="Glyco_transf_92"/>
    <property type="match status" value="1"/>
</dbReference>
<dbReference type="Proteomes" id="UP000038045">
    <property type="component" value="Unplaced"/>
</dbReference>
<comment type="caution">
    <text evidence="12">Lacks conserved residue(s) required for the propagation of feature annotation.</text>
</comment>
<dbReference type="Pfam" id="PF10591">
    <property type="entry name" value="SPARC_Ca_bdg"/>
    <property type="match status" value="1"/>
</dbReference>
<dbReference type="AlphaFoldDB" id="A0A0N4Z489"/>
<evidence type="ECO:0000259" key="13">
    <source>
        <dbReference type="PROSITE" id="PS51162"/>
    </source>
</evidence>
<dbReference type="Gene3D" id="4.10.800.10">
    <property type="entry name" value="Thyroglobulin type-1"/>
    <property type="match status" value="2"/>
</dbReference>
<feature type="disulfide bond" evidence="12">
    <location>
        <begin position="805"/>
        <end position="825"/>
    </location>
</feature>
<feature type="domain" description="Thyroglobulin type-1" evidence="13">
    <location>
        <begin position="906"/>
        <end position="976"/>
    </location>
</feature>
<dbReference type="Pfam" id="PF03314">
    <property type="entry name" value="DUF273"/>
    <property type="match status" value="1"/>
</dbReference>
<name>A0A0N4Z489_PARTI</name>
<feature type="disulfide bond" evidence="12">
    <location>
        <begin position="796"/>
        <end position="803"/>
    </location>
</feature>
<dbReference type="Pfam" id="PF07648">
    <property type="entry name" value="Kazal_2"/>
    <property type="match status" value="1"/>
</dbReference>
<evidence type="ECO:0000256" key="11">
    <source>
        <dbReference type="ARBA" id="ARBA00023180"/>
    </source>
</evidence>
<dbReference type="InterPro" id="IPR018247">
    <property type="entry name" value="EF_Hand_1_Ca_BS"/>
</dbReference>
<keyword evidence="6" id="KW-0808">Transferase</keyword>
<keyword evidence="5" id="KW-0328">Glycosyltransferase</keyword>
<dbReference type="Gene3D" id="1.10.238.10">
    <property type="entry name" value="EF-hand"/>
    <property type="match status" value="1"/>
</dbReference>
<dbReference type="PROSITE" id="PS51162">
    <property type="entry name" value="THYROGLOBULIN_1_2"/>
    <property type="match status" value="2"/>
</dbReference>
<organism evidence="15 16">
    <name type="scientific">Parastrongyloides trichosuri</name>
    <name type="common">Possum-specific nematode worm</name>
    <dbReference type="NCBI Taxonomy" id="131310"/>
    <lineage>
        <taxon>Eukaryota</taxon>
        <taxon>Metazoa</taxon>
        <taxon>Ecdysozoa</taxon>
        <taxon>Nematoda</taxon>
        <taxon>Chromadorea</taxon>
        <taxon>Rhabditida</taxon>
        <taxon>Tylenchina</taxon>
        <taxon>Panagrolaimomorpha</taxon>
        <taxon>Strongyloidoidea</taxon>
        <taxon>Strongyloididae</taxon>
        <taxon>Parastrongyloides</taxon>
    </lineage>
</organism>
<keyword evidence="4" id="KW-0964">Secreted</keyword>
<dbReference type="SUPFAM" id="SSF57610">
    <property type="entry name" value="Thyroglobulin type-1 domain"/>
    <property type="match status" value="2"/>
</dbReference>
<dbReference type="InterPro" id="IPR011992">
    <property type="entry name" value="EF-hand-dom_pair"/>
</dbReference>
<dbReference type="InterPro" id="IPR019577">
    <property type="entry name" value="SPARC/Testican_Ca-bd-dom"/>
</dbReference>
<protein>
    <submittedName>
        <fullName evidence="16">Glycosyltransferase</fullName>
    </submittedName>
</protein>
<dbReference type="SUPFAM" id="SSF100895">
    <property type="entry name" value="Kazal-type serine protease inhibitors"/>
    <property type="match status" value="1"/>
</dbReference>
<dbReference type="PROSITE" id="PS51465">
    <property type="entry name" value="KAZAL_2"/>
    <property type="match status" value="1"/>
</dbReference>
<evidence type="ECO:0000313" key="16">
    <source>
        <dbReference type="WBParaSite" id="PTRK_0000180900.1"/>
    </source>
</evidence>
<dbReference type="InterPro" id="IPR004988">
    <property type="entry name" value="DUF273"/>
</dbReference>
<dbReference type="PANTHER" id="PTHR31562:SF4">
    <property type="entry name" value="DUF268 DOMAIN-CONTAINING PROTEIN-RELATED"/>
    <property type="match status" value="1"/>
</dbReference>
<evidence type="ECO:0000256" key="3">
    <source>
        <dbReference type="ARBA" id="ARBA00007647"/>
    </source>
</evidence>
<keyword evidence="7" id="KW-0732">Signal</keyword>
<dbReference type="InterPro" id="IPR008166">
    <property type="entry name" value="Glyco_transf_92"/>
</dbReference>
<sequence length="1132" mass="133328">MFFLTGCLFIITYYISNNSIDFDKYTSYIEKNYYNEKLKLNERSGKIALIIVTENQHHFTNYELALTSMECYAKGRNYVFKIIDFEKDKFLSLLCPQEDFFYARHCAVSEYLKRNKGFIEYGIVLDGDIGVINPHKHIENYLSKYKNEDIIMTQRIFTHEIAASPYIVRNTKKARKFLIEWSEYFYRTPSNFHGADNGALMQMFLFKYSDYKFTRQMNQCYDLYDNLKEWTKFRSFTICVTSILYAKSETQNEDEDLSFSNRSIRILRRKPFRSFVRDIWETKSKISLDDFFVHGLKQSTMGRNVPFGRWDNPLTVSKFDLNKCTKNEFEKLWVYNRGYLISPKNVFNRLNIVQIRINNEHKNSIYSKVLELYNRSIVDKNIYVSSVYENYSDGMKIILYVKSIDSTKPDPFEVTQRLAPYRYDDALNFTYKSFIGKTLDLNIPNKKILLVDDNDLDGFGVCTPVLSNFPNKAKLLHFLNYWKMEGARQFIIYHHSWSIEVNKLIKQLSKEFNIIVIPWSKLPFDSSKSKYINPNYQSNYHFQSLSEVDCILRSRNKVKYVFHANLNEELNNDSIDILLSQLTEEYPEASGFRFPLYSKIVNDSKEINDIKETDLLDVYMRYLPVYVTTFDKIENIKDYLINVDYKKRFAFQVGFKNVTLITKKNVSYTEYLLPLKHWDRESWTVSENRSSNENEEDPCKIDILCGKENDFNIQKPFCGSDGRTYKSICQLKISICKNRNVIKLFDGNCYSKSPCNEEFEKRKEFNKYLDTFHHESAPYIPNCNKEDPSLYDEIQCQSNKQYCWCVKKNGKIIPHTAVRNGMPNCKKRRVIHISRSDKKRIKNSEGIKVNNTININNCASYFTNTQPPEVKENTVEDKKMKNVDVIIKLQDHSSSVQMGVQTNDEPTNCRYQRTVILARTSLARLPSTYIPICQKINEDFYEKIQCHPTSKVCWCVDVINGYPLHGTSVTDRLPNCNKRVSTMKVRDVLSKSKIKKCQGKKRIRFYRSFFTKIGKDMISRLNTSVETEDIEKHFDKDSRIKMVLWKFEDLDQDRNGKLNNGEIKILKKFLRKMKNVKSCVKNFIQFCDSNSNNDISQEEWKYCTVEASLSSSLISIGEKPHANPFLHILKPE</sequence>
<dbReference type="Gene3D" id="3.90.550.10">
    <property type="entry name" value="Spore Coat Polysaccharide Biosynthesis Protein SpsA, Chain A"/>
    <property type="match status" value="1"/>
</dbReference>
<evidence type="ECO:0000256" key="1">
    <source>
        <dbReference type="ARBA" id="ARBA00004167"/>
    </source>
</evidence>
<evidence type="ECO:0000256" key="7">
    <source>
        <dbReference type="ARBA" id="ARBA00022729"/>
    </source>
</evidence>
<dbReference type="Pfam" id="PF00086">
    <property type="entry name" value="Thyroglobulin_1"/>
    <property type="match status" value="2"/>
</dbReference>
<dbReference type="SMART" id="SM00211">
    <property type="entry name" value="TY"/>
    <property type="match status" value="2"/>
</dbReference>
<dbReference type="GO" id="GO:0005576">
    <property type="term" value="C:extracellular region"/>
    <property type="evidence" value="ECO:0007669"/>
    <property type="project" value="UniProtKB-SubCell"/>
</dbReference>
<proteinExistence type="inferred from homology"/>
<keyword evidence="15" id="KW-1185">Reference proteome</keyword>
<feature type="disulfide bond" evidence="12">
    <location>
        <begin position="946"/>
        <end position="953"/>
    </location>
</feature>
<evidence type="ECO:0000256" key="10">
    <source>
        <dbReference type="ARBA" id="ARBA00023157"/>
    </source>
</evidence>